<keyword evidence="2" id="KW-1003">Cell membrane</keyword>
<name>Q2LQH2_SYNAS</name>
<dbReference type="InterPro" id="IPR036457">
    <property type="entry name" value="PPM-type-like_dom_sf"/>
</dbReference>
<dbReference type="CDD" id="cd12912">
    <property type="entry name" value="PDC2_MCP_like"/>
    <property type="match status" value="1"/>
</dbReference>
<dbReference type="GO" id="GO:0016791">
    <property type="term" value="F:phosphatase activity"/>
    <property type="evidence" value="ECO:0007669"/>
    <property type="project" value="TreeGrafter"/>
</dbReference>
<keyword evidence="5 7" id="KW-1133">Transmembrane helix</keyword>
<evidence type="ECO:0000256" key="6">
    <source>
        <dbReference type="ARBA" id="ARBA00023136"/>
    </source>
</evidence>
<dbReference type="eggNOG" id="COG2770">
    <property type="taxonomic scope" value="Bacteria"/>
</dbReference>
<evidence type="ECO:0000256" key="5">
    <source>
        <dbReference type="ARBA" id="ARBA00022989"/>
    </source>
</evidence>
<evidence type="ECO:0000313" key="9">
    <source>
        <dbReference type="EMBL" id="ABC76367.1"/>
    </source>
</evidence>
<keyword evidence="3 7" id="KW-0812">Transmembrane</keyword>
<feature type="transmembrane region" description="Helical" evidence="7">
    <location>
        <begin position="318"/>
        <end position="341"/>
    </location>
</feature>
<dbReference type="GO" id="GO:0005886">
    <property type="term" value="C:plasma membrane"/>
    <property type="evidence" value="ECO:0007669"/>
    <property type="project" value="UniProtKB-SubCell"/>
</dbReference>
<comment type="subcellular location">
    <subcellularLocation>
        <location evidence="1">Cell membrane</location>
        <topology evidence="1">Multi-pass membrane protein</topology>
    </subcellularLocation>
</comment>
<organism evidence="9 10">
    <name type="scientific">Syntrophus aciditrophicus (strain SB)</name>
    <dbReference type="NCBI Taxonomy" id="56780"/>
    <lineage>
        <taxon>Bacteria</taxon>
        <taxon>Pseudomonadati</taxon>
        <taxon>Thermodesulfobacteriota</taxon>
        <taxon>Syntrophia</taxon>
        <taxon>Syntrophales</taxon>
        <taxon>Syntrophaceae</taxon>
        <taxon>Syntrophus</taxon>
    </lineage>
</organism>
<dbReference type="eggNOG" id="COG2208">
    <property type="taxonomic scope" value="Bacteria"/>
</dbReference>
<evidence type="ECO:0000256" key="7">
    <source>
        <dbReference type="SAM" id="Phobius"/>
    </source>
</evidence>
<dbReference type="KEGG" id="sat:SYN_02359"/>
<evidence type="ECO:0000256" key="2">
    <source>
        <dbReference type="ARBA" id="ARBA00022475"/>
    </source>
</evidence>
<evidence type="ECO:0000256" key="1">
    <source>
        <dbReference type="ARBA" id="ARBA00004651"/>
    </source>
</evidence>
<dbReference type="SMART" id="SM00304">
    <property type="entry name" value="HAMP"/>
    <property type="match status" value="1"/>
</dbReference>
<dbReference type="Gene3D" id="6.10.340.10">
    <property type="match status" value="1"/>
</dbReference>
<dbReference type="InterPro" id="IPR033479">
    <property type="entry name" value="dCache_1"/>
</dbReference>
<dbReference type="SMART" id="SM00331">
    <property type="entry name" value="PP2C_SIG"/>
    <property type="match status" value="1"/>
</dbReference>
<dbReference type="Gene3D" id="3.60.40.10">
    <property type="entry name" value="PPM-type phosphatase domain"/>
    <property type="match status" value="1"/>
</dbReference>
<accession>Q2LQH2</accession>
<dbReference type="HOGENOM" id="CLU_020306_0_0_7"/>
<evidence type="ECO:0000259" key="8">
    <source>
        <dbReference type="PROSITE" id="PS50885"/>
    </source>
</evidence>
<gene>
    <name evidence="9" type="ORF">SYN_02359</name>
</gene>
<keyword evidence="6 7" id="KW-0472">Membrane</keyword>
<dbReference type="InterPro" id="IPR001932">
    <property type="entry name" value="PPM-type_phosphatase-like_dom"/>
</dbReference>
<dbReference type="CDD" id="cd12913">
    <property type="entry name" value="PDC1_MCP_like"/>
    <property type="match status" value="1"/>
</dbReference>
<dbReference type="Proteomes" id="UP000001933">
    <property type="component" value="Chromosome"/>
</dbReference>
<dbReference type="PANTHER" id="PTHR43156">
    <property type="entry name" value="STAGE II SPORULATION PROTEIN E-RELATED"/>
    <property type="match status" value="1"/>
</dbReference>
<dbReference type="InterPro" id="IPR052016">
    <property type="entry name" value="Bact_Sigma-Reg"/>
</dbReference>
<evidence type="ECO:0000256" key="4">
    <source>
        <dbReference type="ARBA" id="ARBA00022801"/>
    </source>
</evidence>
<evidence type="ECO:0000256" key="3">
    <source>
        <dbReference type="ARBA" id="ARBA00022692"/>
    </source>
</evidence>
<dbReference type="Gene3D" id="3.30.450.20">
    <property type="entry name" value="PAS domain"/>
    <property type="match status" value="2"/>
</dbReference>
<dbReference type="AlphaFoldDB" id="Q2LQH2"/>
<dbReference type="CDD" id="cd06225">
    <property type="entry name" value="HAMP"/>
    <property type="match status" value="1"/>
</dbReference>
<sequence length="652" mass="72544">MKSGHFPISKHSRGSPMLSNKSIAFKLTLVITLCSTCIFASLLGYNYYRSRLVLRKELVRNARNLTMASVNRIETVLTAVTKVAEGVARSLENTRPTREELSSLLRSTLAENPEIYGCGAAFDPHATGPDSHPYITYFQRDHGRIVYAPDDTLNYLQKDWYQISRETGKKEWTEPYYEGNVLMATCSVPFYETTDGARRLKGVAFSNVSLDWLTELVASIKVLKNGYAFLISRYGTIVTHPDRAMIMNVTIFGFAEAAKDPTLRELGRKMIKGGSDFIPFTNLKGVKCWVYYAPIPSTGWSLAVVFPETELLDQVKTLSLTGALIGLGGIMLLTMAVVLIARSITFPLKTLAGATTAIARGDFDVELPPVSTQDEVGKLADAFAAMKSSLKEYIKRLTETTAAKERIESELRIARDIQRDFLPRTFPPFPDRQEFELYAVMEPAKEVAGDFYDFFFVDDTHLCFVIADVSGKGVPAALFMAMSLTLIKATARYGLPPEEILCRVNNVLARENDSCMFVTAFLGILDTESGEVIYANGGHNPPLHLKHGGGVAWLARSGSLMVGVMEDAPYRCERILLEPGDCLFLYTDGVNEAINAREEAFSNDRLERRLRALQGYEIKDVVFGIMADVRAFTGEAPQFDDITMMVIQYRGE</sequence>
<dbReference type="EMBL" id="CP000252">
    <property type="protein sequence ID" value="ABC76367.1"/>
    <property type="molecule type" value="Genomic_DNA"/>
</dbReference>
<feature type="transmembrane region" description="Helical" evidence="7">
    <location>
        <begin position="23"/>
        <end position="48"/>
    </location>
</feature>
<dbReference type="SUPFAM" id="SSF81606">
    <property type="entry name" value="PP2C-like"/>
    <property type="match status" value="1"/>
</dbReference>
<dbReference type="STRING" id="56780.SYN_02359"/>
<dbReference type="Pfam" id="PF00672">
    <property type="entry name" value="HAMP"/>
    <property type="match status" value="1"/>
</dbReference>
<keyword evidence="10" id="KW-1185">Reference proteome</keyword>
<reference evidence="9 10" key="1">
    <citation type="journal article" date="2007" name="Proc. Natl. Acad. Sci. U.S.A.">
        <title>The genome of Syntrophus aciditrophicus: life at the thermodynamic limit of microbial growth.</title>
        <authorList>
            <person name="McInerney M.J."/>
            <person name="Rohlin L."/>
            <person name="Mouttaki H."/>
            <person name="Kim U."/>
            <person name="Krupp R.S."/>
            <person name="Rios-Hernandez L."/>
            <person name="Sieber J."/>
            <person name="Struchtemeyer C.G."/>
            <person name="Bhattacharyya A."/>
            <person name="Campbell J.W."/>
            <person name="Gunsalus R.P."/>
        </authorList>
    </citation>
    <scope>NUCLEOTIDE SEQUENCE [LARGE SCALE GENOMIC DNA]</scope>
    <source>
        <strain evidence="9 10">SB</strain>
    </source>
</reference>
<dbReference type="SUPFAM" id="SSF158472">
    <property type="entry name" value="HAMP domain-like"/>
    <property type="match status" value="1"/>
</dbReference>
<dbReference type="InterPro" id="IPR003660">
    <property type="entry name" value="HAMP_dom"/>
</dbReference>
<protein>
    <submittedName>
        <fullName evidence="9">Serine phosphatase RsbU, regulator of sigma subunit</fullName>
    </submittedName>
</protein>
<keyword evidence="4" id="KW-0378">Hydrolase</keyword>
<dbReference type="GO" id="GO:0007165">
    <property type="term" value="P:signal transduction"/>
    <property type="evidence" value="ECO:0007669"/>
    <property type="project" value="InterPro"/>
</dbReference>
<feature type="domain" description="HAMP" evidence="8">
    <location>
        <begin position="342"/>
        <end position="395"/>
    </location>
</feature>
<dbReference type="Pfam" id="PF02743">
    <property type="entry name" value="dCache_1"/>
    <property type="match status" value="1"/>
</dbReference>
<evidence type="ECO:0000313" key="10">
    <source>
        <dbReference type="Proteomes" id="UP000001933"/>
    </source>
</evidence>
<proteinExistence type="predicted"/>
<dbReference type="PROSITE" id="PS50885">
    <property type="entry name" value="HAMP"/>
    <property type="match status" value="1"/>
</dbReference>
<dbReference type="InParanoid" id="Q2LQH2"/>
<dbReference type="Pfam" id="PF07228">
    <property type="entry name" value="SpoIIE"/>
    <property type="match status" value="1"/>
</dbReference>
<dbReference type="PANTHER" id="PTHR43156:SF2">
    <property type="entry name" value="STAGE II SPORULATION PROTEIN E"/>
    <property type="match status" value="1"/>
</dbReference>